<sequence>MLFRFYGHNFDRNDSDLANNEEPMFPMDILPSALVDLEAVPLTAEEFSSETEGIGLENFLPALFYPRFIHATDR</sequence>
<dbReference type="EnsemblMetazoa" id="ASIC022008-RA">
    <property type="protein sequence ID" value="ASIC022008-PA"/>
    <property type="gene ID" value="ASIC022008"/>
</dbReference>
<evidence type="ECO:0000313" key="1">
    <source>
        <dbReference type="EMBL" id="KFB53774.1"/>
    </source>
</evidence>
<accession>A0A084WU80</accession>
<reference evidence="1 3" key="1">
    <citation type="journal article" date="2014" name="BMC Genomics">
        <title>Genome sequence of Anopheles sinensis provides insight into genetics basis of mosquito competence for malaria parasites.</title>
        <authorList>
            <person name="Zhou D."/>
            <person name="Zhang D."/>
            <person name="Ding G."/>
            <person name="Shi L."/>
            <person name="Hou Q."/>
            <person name="Ye Y."/>
            <person name="Xu Y."/>
            <person name="Zhou H."/>
            <person name="Xiong C."/>
            <person name="Li S."/>
            <person name="Yu J."/>
            <person name="Hong S."/>
            <person name="Yu X."/>
            <person name="Zou P."/>
            <person name="Chen C."/>
            <person name="Chang X."/>
            <person name="Wang W."/>
            <person name="Lv Y."/>
            <person name="Sun Y."/>
            <person name="Ma L."/>
            <person name="Shen B."/>
            <person name="Zhu C."/>
        </authorList>
    </citation>
    <scope>NUCLEOTIDE SEQUENCE [LARGE SCALE GENOMIC DNA]</scope>
</reference>
<dbReference type="EMBL" id="KE525421">
    <property type="protein sequence ID" value="KFB53774.1"/>
    <property type="molecule type" value="Genomic_DNA"/>
</dbReference>
<keyword evidence="3" id="KW-1185">Reference proteome</keyword>
<proteinExistence type="predicted"/>
<name>A0A084WU80_ANOSI</name>
<evidence type="ECO:0000313" key="2">
    <source>
        <dbReference type="EnsemblMetazoa" id="ASIC022008-PA"/>
    </source>
</evidence>
<protein>
    <submittedName>
        <fullName evidence="1 2">Uncharacterized protein</fullName>
    </submittedName>
</protein>
<dbReference type="Proteomes" id="UP000030765">
    <property type="component" value="Unassembled WGS sequence"/>
</dbReference>
<reference evidence="2" key="2">
    <citation type="submission" date="2020-05" db="UniProtKB">
        <authorList>
            <consortium name="EnsemblMetazoa"/>
        </authorList>
    </citation>
    <scope>IDENTIFICATION</scope>
</reference>
<organism evidence="1">
    <name type="scientific">Anopheles sinensis</name>
    <name type="common">Mosquito</name>
    <dbReference type="NCBI Taxonomy" id="74873"/>
    <lineage>
        <taxon>Eukaryota</taxon>
        <taxon>Metazoa</taxon>
        <taxon>Ecdysozoa</taxon>
        <taxon>Arthropoda</taxon>
        <taxon>Hexapoda</taxon>
        <taxon>Insecta</taxon>
        <taxon>Pterygota</taxon>
        <taxon>Neoptera</taxon>
        <taxon>Endopterygota</taxon>
        <taxon>Diptera</taxon>
        <taxon>Nematocera</taxon>
        <taxon>Culicoidea</taxon>
        <taxon>Culicidae</taxon>
        <taxon>Anophelinae</taxon>
        <taxon>Anopheles</taxon>
    </lineage>
</organism>
<dbReference type="AlphaFoldDB" id="A0A084WU80"/>
<dbReference type="EMBL" id="ATLV01027008">
    <property type="status" value="NOT_ANNOTATED_CDS"/>
    <property type="molecule type" value="Genomic_DNA"/>
</dbReference>
<evidence type="ECO:0000313" key="3">
    <source>
        <dbReference type="Proteomes" id="UP000030765"/>
    </source>
</evidence>
<gene>
    <name evidence="1" type="ORF">ZHAS_00022008</name>
</gene>
<dbReference type="VEuPathDB" id="VectorBase:ASIC022008"/>